<gene>
    <name evidence="4" type="ordered locus">Clocl_3378</name>
</gene>
<keyword evidence="3" id="KW-1133">Transmembrane helix</keyword>
<proteinExistence type="predicted"/>
<feature type="transmembrane region" description="Helical" evidence="3">
    <location>
        <begin position="212"/>
        <end position="236"/>
    </location>
</feature>
<feature type="coiled-coil region" evidence="2">
    <location>
        <begin position="283"/>
        <end position="310"/>
    </location>
</feature>
<dbReference type="CDD" id="cd06257">
    <property type="entry name" value="DnaJ"/>
    <property type="match status" value="1"/>
</dbReference>
<feature type="transmembrane region" description="Helical" evidence="3">
    <location>
        <begin position="42"/>
        <end position="65"/>
    </location>
</feature>
<protein>
    <submittedName>
        <fullName evidence="4">DnaJ-class molecular chaperone with C-terminal Zn finger domain</fullName>
    </submittedName>
</protein>
<keyword evidence="1" id="KW-0235">DNA replication</keyword>
<feature type="transmembrane region" description="Helical" evidence="3">
    <location>
        <begin position="98"/>
        <end position="118"/>
    </location>
</feature>
<evidence type="ECO:0000256" key="2">
    <source>
        <dbReference type="SAM" id="Coils"/>
    </source>
</evidence>
<dbReference type="EMBL" id="CP003065">
    <property type="protein sequence ID" value="AEV69876.1"/>
    <property type="molecule type" value="Genomic_DNA"/>
</dbReference>
<dbReference type="KEGG" id="ccl:Clocl_3378"/>
<organism evidence="4 5">
    <name type="scientific">Acetivibrio clariflavus (strain DSM 19732 / NBRC 101661 / EBR45)</name>
    <name type="common">Clostridium clariflavum</name>
    <dbReference type="NCBI Taxonomy" id="720554"/>
    <lineage>
        <taxon>Bacteria</taxon>
        <taxon>Bacillati</taxon>
        <taxon>Bacillota</taxon>
        <taxon>Clostridia</taxon>
        <taxon>Eubacteriales</taxon>
        <taxon>Oscillospiraceae</taxon>
        <taxon>Acetivibrio</taxon>
    </lineage>
</organism>
<dbReference type="HOGENOM" id="CLU_629627_0_0_9"/>
<keyword evidence="3" id="KW-0812">Transmembrane</keyword>
<reference evidence="4 5" key="2">
    <citation type="journal article" date="2012" name="Stand. Genomic Sci.">
        <title>Complete Genome Sequence of Clostridium clariflavum DSM 19732.</title>
        <authorList>
            <person name="Izquierdo J.A."/>
            <person name="Goodwin L."/>
            <person name="Davenport K.W."/>
            <person name="Teshima H."/>
            <person name="Bruce D."/>
            <person name="Detter C."/>
            <person name="Tapia R."/>
            <person name="Han S."/>
            <person name="Land M."/>
            <person name="Hauser L."/>
            <person name="Jeffries C.D."/>
            <person name="Han J."/>
            <person name="Pitluck S."/>
            <person name="Nolan M."/>
            <person name="Chen A."/>
            <person name="Huntemann M."/>
            <person name="Mavromatis K."/>
            <person name="Mikhailova N."/>
            <person name="Liolios K."/>
            <person name="Woyke T."/>
            <person name="Lynd L.R."/>
        </authorList>
    </citation>
    <scope>NUCLEOTIDE SEQUENCE [LARGE SCALE GENOMIC DNA]</scope>
    <source>
        <strain evidence="5">DSM 19732 / NBRC 101661 / EBR45</strain>
    </source>
</reference>
<evidence type="ECO:0000313" key="4">
    <source>
        <dbReference type="EMBL" id="AEV69876.1"/>
    </source>
</evidence>
<feature type="transmembrane region" description="Helical" evidence="3">
    <location>
        <begin position="173"/>
        <end position="192"/>
    </location>
</feature>
<dbReference type="SUPFAM" id="SSF46565">
    <property type="entry name" value="Chaperone J-domain"/>
    <property type="match status" value="1"/>
</dbReference>
<reference evidence="5" key="1">
    <citation type="submission" date="2011-12" db="EMBL/GenBank/DDBJ databases">
        <title>Complete sequence of Clostridium clariflavum DSM 19732.</title>
        <authorList>
            <consortium name="US DOE Joint Genome Institute"/>
            <person name="Lucas S."/>
            <person name="Han J."/>
            <person name="Lapidus A."/>
            <person name="Cheng J.-F."/>
            <person name="Goodwin L."/>
            <person name="Pitluck S."/>
            <person name="Peters L."/>
            <person name="Teshima H."/>
            <person name="Detter J.C."/>
            <person name="Han C."/>
            <person name="Tapia R."/>
            <person name="Land M."/>
            <person name="Hauser L."/>
            <person name="Kyrpides N."/>
            <person name="Ivanova N."/>
            <person name="Pagani I."/>
            <person name="Kitzmiller T."/>
            <person name="Lynd L."/>
            <person name="Izquierdo J."/>
            <person name="Woyke T."/>
        </authorList>
    </citation>
    <scope>NUCLEOTIDE SEQUENCE [LARGE SCALE GENOMIC DNA]</scope>
    <source>
        <strain evidence="5">DSM 19732 / NBRC 101661 / EBR45</strain>
    </source>
</reference>
<evidence type="ECO:0000313" key="5">
    <source>
        <dbReference type="Proteomes" id="UP000005435"/>
    </source>
</evidence>
<keyword evidence="2" id="KW-0175">Coiled coil</keyword>
<keyword evidence="5" id="KW-1185">Reference proteome</keyword>
<dbReference type="Proteomes" id="UP000005435">
    <property type="component" value="Chromosome"/>
</dbReference>
<accession>G8LXF8</accession>
<dbReference type="eggNOG" id="ENOG5033BVS">
    <property type="taxonomic scope" value="Bacteria"/>
</dbReference>
<keyword evidence="3" id="KW-0472">Membrane</keyword>
<dbReference type="InterPro" id="IPR036869">
    <property type="entry name" value="J_dom_sf"/>
</dbReference>
<feature type="transmembrane region" description="Helical" evidence="3">
    <location>
        <begin position="71"/>
        <end position="91"/>
    </location>
</feature>
<feature type="transmembrane region" description="Helical" evidence="3">
    <location>
        <begin position="12"/>
        <end position="30"/>
    </location>
</feature>
<evidence type="ECO:0000256" key="1">
    <source>
        <dbReference type="ARBA" id="ARBA00022705"/>
    </source>
</evidence>
<evidence type="ECO:0000256" key="3">
    <source>
        <dbReference type="SAM" id="Phobius"/>
    </source>
</evidence>
<dbReference type="AlphaFoldDB" id="G8LXF8"/>
<dbReference type="InterPro" id="IPR001623">
    <property type="entry name" value="DnaJ_domain"/>
</dbReference>
<sequence length="435" mass="49375" precursor="true">MPSNISPVLKILKINILALLAFPLLLISIASKLIMKAFEKTLVFMGVAAAIFILFLLNIIINSWGGFFENLALIIGLLVFFGGIIALIFIIPILLGSIALAAFSFISIIVNAILAILFEISYAGYSKLYDICKCDYNDLSDECQSKYPTFACVFWHLLRAFNFLIIKLFSFTWPLSIVVCVGFIGYSIYFVSSKVQNTFGIGIFAYLKLFPLIQTVFAVLYFLVLVIGIAIIILSLGAEWSEWGQMLSLSTQDYDSYIQMQLSEIEPNFLDNSFEEGKNAQRCQQYINTLEELINDFEDLKQQVDAAMCIKHDPVIAYKFSEYVNLLNELSKQLSSKSNINPKIFELKFIPQIERASRLSKDIIKDTLRIINKNVSSANKAQKVFDFFEGCSTEEELKKRYKALCKVYHPDVGGHEETFKLLQNQFEEKMKAVKV</sequence>
<name>G8LXF8_ACECE</name>
<dbReference type="GO" id="GO:0006260">
    <property type="term" value="P:DNA replication"/>
    <property type="evidence" value="ECO:0007669"/>
    <property type="project" value="UniProtKB-KW"/>
</dbReference>
<dbReference type="Gene3D" id="1.10.287.110">
    <property type="entry name" value="DnaJ domain"/>
    <property type="match status" value="1"/>
</dbReference>